<proteinExistence type="predicted"/>
<protein>
    <submittedName>
        <fullName evidence="4">Response regulator transcription factor</fullName>
    </submittedName>
</protein>
<evidence type="ECO:0000259" key="3">
    <source>
        <dbReference type="PROSITE" id="PS50930"/>
    </source>
</evidence>
<dbReference type="Gene3D" id="2.40.50.1020">
    <property type="entry name" value="LytTr DNA-binding domain"/>
    <property type="match status" value="1"/>
</dbReference>
<dbReference type="InterPro" id="IPR011006">
    <property type="entry name" value="CheY-like_superfamily"/>
</dbReference>
<dbReference type="PROSITE" id="PS50110">
    <property type="entry name" value="RESPONSE_REGULATORY"/>
    <property type="match status" value="1"/>
</dbReference>
<dbReference type="PANTHER" id="PTHR37299">
    <property type="entry name" value="TRANSCRIPTIONAL REGULATOR-RELATED"/>
    <property type="match status" value="1"/>
</dbReference>
<dbReference type="SMART" id="SM00850">
    <property type="entry name" value="LytTR"/>
    <property type="match status" value="1"/>
</dbReference>
<organism evidence="4 5">
    <name type="scientific">Eiseniibacteriota bacterium</name>
    <dbReference type="NCBI Taxonomy" id="2212470"/>
    <lineage>
        <taxon>Bacteria</taxon>
        <taxon>Candidatus Eiseniibacteriota</taxon>
    </lineage>
</organism>
<dbReference type="SMART" id="SM00448">
    <property type="entry name" value="REC"/>
    <property type="match status" value="1"/>
</dbReference>
<accession>A0A849SFF0</accession>
<gene>
    <name evidence="4" type="ORF">HOP12_03300</name>
</gene>
<evidence type="ECO:0000259" key="2">
    <source>
        <dbReference type="PROSITE" id="PS50110"/>
    </source>
</evidence>
<feature type="domain" description="HTH LytTR-type" evidence="3">
    <location>
        <begin position="153"/>
        <end position="253"/>
    </location>
</feature>
<dbReference type="EMBL" id="JABFRW010000031">
    <property type="protein sequence ID" value="NOT33176.1"/>
    <property type="molecule type" value="Genomic_DNA"/>
</dbReference>
<dbReference type="GO" id="GO:0000156">
    <property type="term" value="F:phosphorelay response regulator activity"/>
    <property type="evidence" value="ECO:0007669"/>
    <property type="project" value="InterPro"/>
</dbReference>
<dbReference type="PANTHER" id="PTHR37299:SF1">
    <property type="entry name" value="STAGE 0 SPORULATION PROTEIN A HOMOLOG"/>
    <property type="match status" value="1"/>
</dbReference>
<evidence type="ECO:0000313" key="5">
    <source>
        <dbReference type="Proteomes" id="UP000580839"/>
    </source>
</evidence>
<sequence>MIRVAIVDDEPVAREGLRLWLASEPDVRIVGEAGTPADATRMVLREQPDLLFLDVQMPEGDGFDVIEAVGGEHLPEVVFVTAHERHALRAFDLAAVDFLLKPVREERFRQALERARLELARGEAREGPGRLSALLDHVRGAATADGRRQIHRFAVRTRDRFVIVPAMEVRWIGAASNYAELHLQGHSHLVRTTLSDLERGLDPERFARIHRGTIVRVDCVREVIPASHGDYDVVLDDGTTLKLSRRFRSRLLA</sequence>
<dbReference type="Gene3D" id="3.40.50.2300">
    <property type="match status" value="1"/>
</dbReference>
<feature type="modified residue" description="4-aspartylphosphate" evidence="1">
    <location>
        <position position="54"/>
    </location>
</feature>
<dbReference type="InterPro" id="IPR007492">
    <property type="entry name" value="LytTR_DNA-bd_dom"/>
</dbReference>
<name>A0A849SFF0_UNCEI</name>
<dbReference type="Pfam" id="PF00072">
    <property type="entry name" value="Response_reg"/>
    <property type="match status" value="1"/>
</dbReference>
<evidence type="ECO:0000256" key="1">
    <source>
        <dbReference type="PROSITE-ProRule" id="PRU00169"/>
    </source>
</evidence>
<feature type="domain" description="Response regulatory" evidence="2">
    <location>
        <begin position="3"/>
        <end position="116"/>
    </location>
</feature>
<dbReference type="AlphaFoldDB" id="A0A849SFF0"/>
<dbReference type="PROSITE" id="PS50930">
    <property type="entry name" value="HTH_LYTTR"/>
    <property type="match status" value="1"/>
</dbReference>
<evidence type="ECO:0000313" key="4">
    <source>
        <dbReference type="EMBL" id="NOT33176.1"/>
    </source>
</evidence>
<keyword evidence="1" id="KW-0597">Phosphoprotein</keyword>
<dbReference type="InterPro" id="IPR001789">
    <property type="entry name" value="Sig_transdc_resp-reg_receiver"/>
</dbReference>
<reference evidence="4 5" key="1">
    <citation type="submission" date="2020-04" db="EMBL/GenBank/DDBJ databases">
        <title>Metagenomic profiling of ammonia- and methane-oxidizing microorganisms in a Dutch drinking water treatment plant.</title>
        <authorList>
            <person name="Poghosyan L."/>
            <person name="Leucker S."/>
        </authorList>
    </citation>
    <scope>NUCLEOTIDE SEQUENCE [LARGE SCALE GENOMIC DNA]</scope>
    <source>
        <strain evidence="4">S-RSF-IL-03</strain>
    </source>
</reference>
<dbReference type="GO" id="GO:0003677">
    <property type="term" value="F:DNA binding"/>
    <property type="evidence" value="ECO:0007669"/>
    <property type="project" value="InterPro"/>
</dbReference>
<dbReference type="Proteomes" id="UP000580839">
    <property type="component" value="Unassembled WGS sequence"/>
</dbReference>
<dbReference type="Pfam" id="PF04397">
    <property type="entry name" value="LytTR"/>
    <property type="match status" value="1"/>
</dbReference>
<comment type="caution">
    <text evidence="4">The sequence shown here is derived from an EMBL/GenBank/DDBJ whole genome shotgun (WGS) entry which is preliminary data.</text>
</comment>
<dbReference type="InterPro" id="IPR046947">
    <property type="entry name" value="LytR-like"/>
</dbReference>
<dbReference type="SUPFAM" id="SSF52172">
    <property type="entry name" value="CheY-like"/>
    <property type="match status" value="1"/>
</dbReference>